<sequence length="80" mass="8801">MVFDSIRRAGFRRGPARLLAGICGGIAAKTGINVWIVRLVTLLLFALPVLGWGVYAVVWILTPNQSGSIPLERWLGRGRR</sequence>
<evidence type="ECO:0000313" key="4">
    <source>
        <dbReference type="Proteomes" id="UP000199649"/>
    </source>
</evidence>
<keyword evidence="1" id="KW-1133">Transmembrane helix</keyword>
<dbReference type="STRING" id="684552.SAMN04489719_0140"/>
<evidence type="ECO:0000256" key="1">
    <source>
        <dbReference type="SAM" id="Phobius"/>
    </source>
</evidence>
<keyword evidence="4" id="KW-1185">Reference proteome</keyword>
<proteinExistence type="predicted"/>
<feature type="transmembrane region" description="Helical" evidence="1">
    <location>
        <begin position="42"/>
        <end position="61"/>
    </location>
</feature>
<dbReference type="OrthoDB" id="7359894at2"/>
<dbReference type="InterPro" id="IPR007168">
    <property type="entry name" value="Phageshock_PspC_N"/>
</dbReference>
<dbReference type="Pfam" id="PF04024">
    <property type="entry name" value="PspC"/>
    <property type="match status" value="1"/>
</dbReference>
<reference evidence="4" key="1">
    <citation type="submission" date="2016-10" db="EMBL/GenBank/DDBJ databases">
        <authorList>
            <person name="Varghese N."/>
            <person name="Submissions S."/>
        </authorList>
    </citation>
    <scope>NUCLEOTIDE SEQUENCE [LARGE SCALE GENOMIC DNA]</scope>
    <source>
        <strain evidence="4">DSM 22965</strain>
    </source>
</reference>
<keyword evidence="1" id="KW-0472">Membrane</keyword>
<accession>A0A1H1KUN7</accession>
<dbReference type="AlphaFoldDB" id="A0A1H1KUN7"/>
<gene>
    <name evidence="3" type="ORF">SAMN04489719_0140</name>
</gene>
<dbReference type="Proteomes" id="UP000199649">
    <property type="component" value="Chromosome I"/>
</dbReference>
<name>A0A1H1KUN7_9MICO</name>
<organism evidence="3 4">
    <name type="scientific">Agrococcus carbonis</name>
    <dbReference type="NCBI Taxonomy" id="684552"/>
    <lineage>
        <taxon>Bacteria</taxon>
        <taxon>Bacillati</taxon>
        <taxon>Actinomycetota</taxon>
        <taxon>Actinomycetes</taxon>
        <taxon>Micrococcales</taxon>
        <taxon>Microbacteriaceae</taxon>
        <taxon>Agrococcus</taxon>
    </lineage>
</organism>
<evidence type="ECO:0000313" key="3">
    <source>
        <dbReference type="EMBL" id="SDR66024.1"/>
    </source>
</evidence>
<feature type="transmembrane region" description="Helical" evidence="1">
    <location>
        <begin position="16"/>
        <end position="36"/>
    </location>
</feature>
<evidence type="ECO:0000259" key="2">
    <source>
        <dbReference type="Pfam" id="PF04024"/>
    </source>
</evidence>
<protein>
    <submittedName>
        <fullName evidence="3">Phage shock protein PspC (Stress-responsive transcriptional regulator)</fullName>
    </submittedName>
</protein>
<keyword evidence="1" id="KW-0812">Transmembrane</keyword>
<dbReference type="RefSeq" id="WP_092664811.1">
    <property type="nucleotide sequence ID" value="NZ_LT629734.1"/>
</dbReference>
<dbReference type="EMBL" id="LT629734">
    <property type="protein sequence ID" value="SDR66024.1"/>
    <property type="molecule type" value="Genomic_DNA"/>
</dbReference>
<feature type="domain" description="Phage shock protein PspC N-terminal" evidence="2">
    <location>
        <begin position="12"/>
        <end position="64"/>
    </location>
</feature>